<gene>
    <name evidence="2" type="ORF">GCM10011354_27320</name>
</gene>
<sequence length="63" mass="6737">MSEPSPQPQRPGAERTGDSWFARRSWVFGVAIGLTVIGTWIAGIVGLLISLVIAGIFLVIATR</sequence>
<organism evidence="2 3">
    <name type="scientific">Egicoccus halophilus</name>
    <dbReference type="NCBI Taxonomy" id="1670830"/>
    <lineage>
        <taxon>Bacteria</taxon>
        <taxon>Bacillati</taxon>
        <taxon>Actinomycetota</taxon>
        <taxon>Nitriliruptoria</taxon>
        <taxon>Egicoccales</taxon>
        <taxon>Egicoccaceae</taxon>
        <taxon>Egicoccus</taxon>
    </lineage>
</organism>
<proteinExistence type="predicted"/>
<keyword evidence="3" id="KW-1185">Reference proteome</keyword>
<accession>A0A8J3EYK8</accession>
<feature type="transmembrane region" description="Helical" evidence="1">
    <location>
        <begin position="26"/>
        <end position="59"/>
    </location>
</feature>
<protein>
    <submittedName>
        <fullName evidence="2">Uncharacterized protein</fullName>
    </submittedName>
</protein>
<dbReference type="EMBL" id="BMHA01000010">
    <property type="protein sequence ID" value="GGI08082.1"/>
    <property type="molecule type" value="Genomic_DNA"/>
</dbReference>
<reference evidence="2" key="1">
    <citation type="journal article" date="2014" name="Int. J. Syst. Evol. Microbiol.">
        <title>Complete genome sequence of Corynebacterium casei LMG S-19264T (=DSM 44701T), isolated from a smear-ripened cheese.</title>
        <authorList>
            <consortium name="US DOE Joint Genome Institute (JGI-PGF)"/>
            <person name="Walter F."/>
            <person name="Albersmeier A."/>
            <person name="Kalinowski J."/>
            <person name="Ruckert C."/>
        </authorList>
    </citation>
    <scope>NUCLEOTIDE SEQUENCE</scope>
    <source>
        <strain evidence="2">CGMCC 1.14988</strain>
    </source>
</reference>
<keyword evidence="1" id="KW-0812">Transmembrane</keyword>
<keyword evidence="1" id="KW-1133">Transmembrane helix</keyword>
<dbReference type="RefSeq" id="WP_130649005.1">
    <property type="nucleotide sequence ID" value="NZ_BMHA01000010.1"/>
</dbReference>
<comment type="caution">
    <text evidence="2">The sequence shown here is derived from an EMBL/GenBank/DDBJ whole genome shotgun (WGS) entry which is preliminary data.</text>
</comment>
<evidence type="ECO:0000313" key="3">
    <source>
        <dbReference type="Proteomes" id="UP000650511"/>
    </source>
</evidence>
<reference evidence="2" key="2">
    <citation type="submission" date="2020-09" db="EMBL/GenBank/DDBJ databases">
        <authorList>
            <person name="Sun Q."/>
            <person name="Zhou Y."/>
        </authorList>
    </citation>
    <scope>NUCLEOTIDE SEQUENCE</scope>
    <source>
        <strain evidence="2">CGMCC 1.14988</strain>
    </source>
</reference>
<dbReference type="AlphaFoldDB" id="A0A8J3EYK8"/>
<keyword evidence="1" id="KW-0472">Membrane</keyword>
<dbReference type="Proteomes" id="UP000650511">
    <property type="component" value="Unassembled WGS sequence"/>
</dbReference>
<name>A0A8J3EYK8_9ACTN</name>
<evidence type="ECO:0000256" key="1">
    <source>
        <dbReference type="SAM" id="Phobius"/>
    </source>
</evidence>
<evidence type="ECO:0000313" key="2">
    <source>
        <dbReference type="EMBL" id="GGI08082.1"/>
    </source>
</evidence>